<comment type="caution">
    <text evidence="2">The sequence shown here is derived from an EMBL/GenBank/DDBJ whole genome shotgun (WGS) entry which is preliminary data.</text>
</comment>
<keyword evidence="3" id="KW-1185">Reference proteome</keyword>
<feature type="region of interest" description="Disordered" evidence="1">
    <location>
        <begin position="275"/>
        <end position="323"/>
    </location>
</feature>
<sequence length="342" mass="37363">MTQLSPPAGTATISTIVVLENAQQAEEGSPKTLLFDAHVYMDIFDIDSTTNSEGEDSGEDTTPAEKPGTLACLRYFNIHNHVFDAYGPYFIVANIVKVHEGSDKAIPDFPSKDLRVGVNYSLVGDITMLIPACSLQYVTSTFPLLYATVCLTSVNKDTRTNKDTLPLAPEQFTQIYKAYNKKSGVKKTSLPIRRIIDLESKRWKSRVPNFQVGHIVTVSGLLSSVWRSYKEGKVKHFILDIDQINIVGKASIRPQADTTTSGSDTPLKRKGLQFDFSCSTSTPSPAAKRPRISEDSSLSSIGSEGDVPSTPTPSLRKSSSSTQHDVQLFSNVFTVSSSTIDV</sequence>
<feature type="compositionally biased region" description="Polar residues" evidence="1">
    <location>
        <begin position="312"/>
        <end position="323"/>
    </location>
</feature>
<gene>
    <name evidence="2" type="ORF">D9613_000890</name>
</gene>
<dbReference type="Proteomes" id="UP000521872">
    <property type="component" value="Unassembled WGS sequence"/>
</dbReference>
<organism evidence="2 3">
    <name type="scientific">Agrocybe pediades</name>
    <dbReference type="NCBI Taxonomy" id="84607"/>
    <lineage>
        <taxon>Eukaryota</taxon>
        <taxon>Fungi</taxon>
        <taxon>Dikarya</taxon>
        <taxon>Basidiomycota</taxon>
        <taxon>Agaricomycotina</taxon>
        <taxon>Agaricomycetes</taxon>
        <taxon>Agaricomycetidae</taxon>
        <taxon>Agaricales</taxon>
        <taxon>Agaricineae</taxon>
        <taxon>Strophariaceae</taxon>
        <taxon>Agrocybe</taxon>
    </lineage>
</organism>
<dbReference type="EMBL" id="JAACJL010000015">
    <property type="protein sequence ID" value="KAF4620894.1"/>
    <property type="molecule type" value="Genomic_DNA"/>
</dbReference>
<proteinExistence type="predicted"/>
<evidence type="ECO:0000256" key="1">
    <source>
        <dbReference type="SAM" id="MobiDB-lite"/>
    </source>
</evidence>
<feature type="compositionally biased region" description="Low complexity" evidence="1">
    <location>
        <begin position="295"/>
        <end position="306"/>
    </location>
</feature>
<accession>A0A8H4VUX9</accession>
<evidence type="ECO:0000313" key="3">
    <source>
        <dbReference type="Proteomes" id="UP000521872"/>
    </source>
</evidence>
<dbReference type="AlphaFoldDB" id="A0A8H4VUX9"/>
<reference evidence="2 3" key="1">
    <citation type="submission" date="2019-12" db="EMBL/GenBank/DDBJ databases">
        <authorList>
            <person name="Floudas D."/>
            <person name="Bentzer J."/>
            <person name="Ahren D."/>
            <person name="Johansson T."/>
            <person name="Persson P."/>
            <person name="Tunlid A."/>
        </authorList>
    </citation>
    <scope>NUCLEOTIDE SEQUENCE [LARGE SCALE GENOMIC DNA]</scope>
    <source>
        <strain evidence="2 3">CBS 102.39</strain>
    </source>
</reference>
<protein>
    <submittedName>
        <fullName evidence="2">Uncharacterized protein</fullName>
    </submittedName>
</protein>
<name>A0A8H4VUX9_9AGAR</name>
<evidence type="ECO:0000313" key="2">
    <source>
        <dbReference type="EMBL" id="KAF4620894.1"/>
    </source>
</evidence>